<organism evidence="2 3">
    <name type="scientific">Kalanchoe fedtschenkoi</name>
    <name type="common">Lavender scallops</name>
    <name type="synonym">South American air plant</name>
    <dbReference type="NCBI Taxonomy" id="63787"/>
    <lineage>
        <taxon>Eukaryota</taxon>
        <taxon>Viridiplantae</taxon>
        <taxon>Streptophyta</taxon>
        <taxon>Embryophyta</taxon>
        <taxon>Tracheophyta</taxon>
        <taxon>Spermatophyta</taxon>
        <taxon>Magnoliopsida</taxon>
        <taxon>eudicotyledons</taxon>
        <taxon>Gunneridae</taxon>
        <taxon>Pentapetalae</taxon>
        <taxon>Saxifragales</taxon>
        <taxon>Crassulaceae</taxon>
        <taxon>Kalanchoe</taxon>
    </lineage>
</organism>
<dbReference type="OMA" id="RSSAWYP"/>
<dbReference type="Proteomes" id="UP000594263">
    <property type="component" value="Unplaced"/>
</dbReference>
<feature type="region of interest" description="Disordered" evidence="1">
    <location>
        <begin position="192"/>
        <end position="217"/>
    </location>
</feature>
<keyword evidence="3" id="KW-1185">Reference proteome</keyword>
<reference evidence="2" key="1">
    <citation type="submission" date="2021-01" db="UniProtKB">
        <authorList>
            <consortium name="EnsemblPlants"/>
        </authorList>
    </citation>
    <scope>IDENTIFICATION</scope>
</reference>
<evidence type="ECO:0000313" key="2">
    <source>
        <dbReference type="EnsemblPlants" id="Kaladp0037s0092.1.v1.1"/>
    </source>
</evidence>
<dbReference type="AlphaFoldDB" id="A0A7N0THW7"/>
<protein>
    <submittedName>
        <fullName evidence="2">Uncharacterized protein</fullName>
    </submittedName>
</protein>
<sequence length="246" mass="26553">MQMFPALRPALIPNFATAGNEEHSNRGAGLYAVPVLPFAGSATGPIPNSLIPLTYSVPTRAHSSESGATGQENEPVGQQGAQPGPEGQVIVRQFQFAINLDLPLLLKLVAVIYLFHQDGSRQRLALLVFLASIVYLYQTGALAPLTRWLSRSLNRVPQPARPPRDALPPDDLNLGNENAPLAERRLEGVNENQADGDGIAPGVNNQPAEEEPGRRNGNPLWGLMKEIQIIVLGFITSLLPGFQHLD</sequence>
<feature type="region of interest" description="Disordered" evidence="1">
    <location>
        <begin position="61"/>
        <end position="84"/>
    </location>
</feature>
<name>A0A7N0THW7_KALFE</name>
<feature type="compositionally biased region" description="Low complexity" evidence="1">
    <location>
        <begin position="74"/>
        <end position="84"/>
    </location>
</feature>
<evidence type="ECO:0000256" key="1">
    <source>
        <dbReference type="SAM" id="MobiDB-lite"/>
    </source>
</evidence>
<dbReference type="PANTHER" id="PTHR36787">
    <property type="entry name" value="TRANSMEMBRANE PROTEIN"/>
    <property type="match status" value="1"/>
</dbReference>
<accession>A0A7N0THW7</accession>
<proteinExistence type="predicted"/>
<dbReference type="EnsemblPlants" id="Kaladp0037s0092.1.v1.1">
    <property type="protein sequence ID" value="Kaladp0037s0092.1.v1.1"/>
    <property type="gene ID" value="Kaladp0037s0092.v1.1"/>
</dbReference>
<evidence type="ECO:0000313" key="3">
    <source>
        <dbReference type="Proteomes" id="UP000594263"/>
    </source>
</evidence>
<feature type="region of interest" description="Disordered" evidence="1">
    <location>
        <begin position="155"/>
        <end position="177"/>
    </location>
</feature>
<dbReference type="Gramene" id="Kaladp0037s0092.1.v1.1">
    <property type="protein sequence ID" value="Kaladp0037s0092.1.v1.1"/>
    <property type="gene ID" value="Kaladp0037s0092.v1.1"/>
</dbReference>